<dbReference type="Proteomes" id="UP000640725">
    <property type="component" value="Unassembled WGS sequence"/>
</dbReference>
<dbReference type="GO" id="GO:0004519">
    <property type="term" value="F:endonuclease activity"/>
    <property type="evidence" value="ECO:0007669"/>
    <property type="project" value="UniProtKB-KW"/>
</dbReference>
<reference evidence="2 3" key="1">
    <citation type="submission" date="2020-10" db="EMBL/GenBank/DDBJ databases">
        <authorList>
            <person name="Castelo-Branco R."/>
            <person name="Eusebio N."/>
            <person name="Adriana R."/>
            <person name="Vieira A."/>
            <person name="Brugerolle De Fraissinette N."/>
            <person name="Rezende De Castro R."/>
            <person name="Schneider M.P."/>
            <person name="Vasconcelos V."/>
            <person name="Leao P.N."/>
        </authorList>
    </citation>
    <scope>NUCLEOTIDE SEQUENCE [LARGE SCALE GENOMIC DNA]</scope>
    <source>
        <strain evidence="2 3">LEGE 06226</strain>
    </source>
</reference>
<proteinExistence type="predicted"/>
<dbReference type="InterPro" id="IPR011335">
    <property type="entry name" value="Restrct_endonuc-II-like"/>
</dbReference>
<dbReference type="EMBL" id="JADEWU010000110">
    <property type="protein sequence ID" value="MBE9146594.1"/>
    <property type="molecule type" value="Genomic_DNA"/>
</dbReference>
<dbReference type="SUPFAM" id="SSF52980">
    <property type="entry name" value="Restriction endonuclease-like"/>
    <property type="match status" value="1"/>
</dbReference>
<organism evidence="2 3">
    <name type="scientific">Planktothrix mougeotii LEGE 06226</name>
    <dbReference type="NCBI Taxonomy" id="1828728"/>
    <lineage>
        <taxon>Bacteria</taxon>
        <taxon>Bacillati</taxon>
        <taxon>Cyanobacteriota</taxon>
        <taxon>Cyanophyceae</taxon>
        <taxon>Oscillatoriophycideae</taxon>
        <taxon>Oscillatoriales</taxon>
        <taxon>Microcoleaceae</taxon>
        <taxon>Planktothrix</taxon>
    </lineage>
</organism>
<dbReference type="Pfam" id="PF05685">
    <property type="entry name" value="Uma2"/>
    <property type="match status" value="1"/>
</dbReference>
<evidence type="ECO:0000313" key="3">
    <source>
        <dbReference type="Proteomes" id="UP000640725"/>
    </source>
</evidence>
<accession>A0ABR9UM24</accession>
<sequence length="209" mass="23359">MTSNLFNEFIDAGPEAKLELIESKLIVGNTLVGSRLLLKQILTGWGARAAIALAPIEQWLEALRLTYNAPIPPELDSIETIATPLQTWAASYPYQPEDLLPGSRGEENHHNPIRSYISHAFWEIAKTLGGQSLSRDFVMRLGNNGFTPDILLFLGLPRNTLREYYLEGPAEMVLEVLRPGHEYADRIIKRDYYAAGGVPEYVIVNPVGR</sequence>
<dbReference type="Gene3D" id="3.90.1570.10">
    <property type="entry name" value="tt1808, chain A"/>
    <property type="match status" value="1"/>
</dbReference>
<comment type="caution">
    <text evidence="2">The sequence shown here is derived from an EMBL/GenBank/DDBJ whole genome shotgun (WGS) entry which is preliminary data.</text>
</comment>
<dbReference type="RefSeq" id="WP_193871910.1">
    <property type="nucleotide sequence ID" value="NZ_JADEWU010000110.1"/>
</dbReference>
<dbReference type="PANTHER" id="PTHR34107">
    <property type="entry name" value="SLL0198 PROTEIN-RELATED"/>
    <property type="match status" value="1"/>
</dbReference>
<keyword evidence="2" id="KW-0378">Hydrolase</keyword>
<feature type="domain" description="Putative restriction endonuclease" evidence="1">
    <location>
        <begin position="100"/>
        <end position="208"/>
    </location>
</feature>
<gene>
    <name evidence="2" type="ORF">IQ236_25705</name>
</gene>
<dbReference type="InterPro" id="IPR012296">
    <property type="entry name" value="Nuclease_put_TT1808"/>
</dbReference>
<name>A0ABR9UM24_9CYAN</name>
<dbReference type="InterPro" id="IPR008538">
    <property type="entry name" value="Uma2"/>
</dbReference>
<keyword evidence="2" id="KW-0540">Nuclease</keyword>
<evidence type="ECO:0000259" key="1">
    <source>
        <dbReference type="Pfam" id="PF05685"/>
    </source>
</evidence>
<keyword evidence="2" id="KW-0255">Endonuclease</keyword>
<protein>
    <submittedName>
        <fullName evidence="2">Uma2 family endonuclease</fullName>
    </submittedName>
</protein>
<dbReference type="PANTHER" id="PTHR34107:SF4">
    <property type="entry name" value="SLL1222 PROTEIN"/>
    <property type="match status" value="1"/>
</dbReference>
<keyword evidence="3" id="KW-1185">Reference proteome</keyword>
<evidence type="ECO:0000313" key="2">
    <source>
        <dbReference type="EMBL" id="MBE9146594.1"/>
    </source>
</evidence>
<dbReference type="CDD" id="cd06260">
    <property type="entry name" value="DUF820-like"/>
    <property type="match status" value="1"/>
</dbReference>